<comment type="caution">
    <text evidence="8">The sequence shown here is derived from an EMBL/GenBank/DDBJ whole genome shotgun (WGS) entry which is preliminary data.</text>
</comment>
<feature type="non-terminal residue" evidence="8">
    <location>
        <position position="307"/>
    </location>
</feature>
<accession>X1BUB7</accession>
<dbReference type="InterPro" id="IPR005495">
    <property type="entry name" value="LptG/LptF_permease"/>
</dbReference>
<proteinExistence type="predicted"/>
<reference evidence="8" key="1">
    <citation type="journal article" date="2014" name="Front. Microbiol.">
        <title>High frequency of phylogenetically diverse reductive dehalogenase-homologous genes in deep subseafloor sedimentary metagenomes.</title>
        <authorList>
            <person name="Kawai M."/>
            <person name="Futagami T."/>
            <person name="Toyoda A."/>
            <person name="Takaki Y."/>
            <person name="Nishi S."/>
            <person name="Hori S."/>
            <person name="Arai W."/>
            <person name="Tsubouchi T."/>
            <person name="Morono Y."/>
            <person name="Uchiyama I."/>
            <person name="Ito T."/>
            <person name="Fujiyama A."/>
            <person name="Inagaki F."/>
            <person name="Takami H."/>
        </authorList>
    </citation>
    <scope>NUCLEOTIDE SEQUENCE</scope>
    <source>
        <strain evidence="8">Expedition CK06-06</strain>
    </source>
</reference>
<organism evidence="8">
    <name type="scientific">marine sediment metagenome</name>
    <dbReference type="NCBI Taxonomy" id="412755"/>
    <lineage>
        <taxon>unclassified sequences</taxon>
        <taxon>metagenomes</taxon>
        <taxon>ecological metagenomes</taxon>
    </lineage>
</organism>
<evidence type="ECO:0000256" key="7">
    <source>
        <dbReference type="SAM" id="Phobius"/>
    </source>
</evidence>
<dbReference type="PANTHER" id="PTHR33529:SF7">
    <property type="entry name" value="LIPOPOLYSACCHARIDE EXPORT SYSTEM PERMEASE PROTEIN LPTF"/>
    <property type="match status" value="1"/>
</dbReference>
<feature type="transmembrane region" description="Helical" evidence="7">
    <location>
        <begin position="38"/>
        <end position="59"/>
    </location>
</feature>
<evidence type="ECO:0008006" key="9">
    <source>
        <dbReference type="Google" id="ProtNLM"/>
    </source>
</evidence>
<feature type="non-terminal residue" evidence="8">
    <location>
        <position position="1"/>
    </location>
</feature>
<evidence type="ECO:0000256" key="1">
    <source>
        <dbReference type="ARBA" id="ARBA00004651"/>
    </source>
</evidence>
<dbReference type="Pfam" id="PF03739">
    <property type="entry name" value="LptF_LptG"/>
    <property type="match status" value="2"/>
</dbReference>
<evidence type="ECO:0000256" key="2">
    <source>
        <dbReference type="ARBA" id="ARBA00022475"/>
    </source>
</evidence>
<feature type="region of interest" description="Disordered" evidence="6">
    <location>
        <begin position="143"/>
        <end position="166"/>
    </location>
</feature>
<evidence type="ECO:0000256" key="4">
    <source>
        <dbReference type="ARBA" id="ARBA00022989"/>
    </source>
</evidence>
<dbReference type="AlphaFoldDB" id="X1BUB7"/>
<dbReference type="GO" id="GO:0043190">
    <property type="term" value="C:ATP-binding cassette (ABC) transporter complex"/>
    <property type="evidence" value="ECO:0007669"/>
    <property type="project" value="TreeGrafter"/>
</dbReference>
<keyword evidence="2" id="KW-1003">Cell membrane</keyword>
<feature type="transmembrane region" description="Helical" evidence="7">
    <location>
        <begin position="80"/>
        <end position="102"/>
    </location>
</feature>
<feature type="compositionally biased region" description="Basic and acidic residues" evidence="6">
    <location>
        <begin position="151"/>
        <end position="161"/>
    </location>
</feature>
<evidence type="ECO:0000256" key="5">
    <source>
        <dbReference type="ARBA" id="ARBA00023136"/>
    </source>
</evidence>
<evidence type="ECO:0000313" key="8">
    <source>
        <dbReference type="EMBL" id="GAG87778.1"/>
    </source>
</evidence>
<dbReference type="PANTHER" id="PTHR33529">
    <property type="entry name" value="SLR0882 PROTEIN-RELATED"/>
    <property type="match status" value="1"/>
</dbReference>
<dbReference type="EMBL" id="BART01015699">
    <property type="protein sequence ID" value="GAG87778.1"/>
    <property type="molecule type" value="Genomic_DNA"/>
</dbReference>
<protein>
    <recommendedName>
        <fullName evidence="9">Lipopolysaccharide export system permease protein LptF</fullName>
    </recommendedName>
</protein>
<sequence length="307" mass="34132">AVVLLIIFVGYSLSRFLTQADAGLLNTGEVIRLTLLKVLIALEVLLPIALFFGLMLGLGTLHHESEIVAMQASGISESRMVRAVVTLAIPLALVIAALSIFVRPWAYTQTYQIRSIAEASSDIDRIKAGQFYLTRKTADSVEAAMSDETAPGDKKTPRQEQKSQIGEDQERAIFVEKISVDQALDRIFIRTRIGKELQIVSAQTGDFIEQPGAQYHLLELKNARIFKRVDDGPDLIARIDHFTMNVTNEQPEPPGYKVKSIATAKLALSRRPKDRAEYQWRISTPITTLLLALLAVPLSRSRPRQGR</sequence>
<dbReference type="GO" id="GO:0015920">
    <property type="term" value="P:lipopolysaccharide transport"/>
    <property type="evidence" value="ECO:0007669"/>
    <property type="project" value="TreeGrafter"/>
</dbReference>
<evidence type="ECO:0000256" key="3">
    <source>
        <dbReference type="ARBA" id="ARBA00022692"/>
    </source>
</evidence>
<evidence type="ECO:0000256" key="6">
    <source>
        <dbReference type="SAM" id="MobiDB-lite"/>
    </source>
</evidence>
<gene>
    <name evidence="8" type="ORF">S01H4_30420</name>
</gene>
<name>X1BUB7_9ZZZZ</name>
<keyword evidence="4 7" id="KW-1133">Transmembrane helix</keyword>
<keyword evidence="5 7" id="KW-0472">Membrane</keyword>
<comment type="subcellular location">
    <subcellularLocation>
        <location evidence="1">Cell membrane</location>
        <topology evidence="1">Multi-pass membrane protein</topology>
    </subcellularLocation>
</comment>
<keyword evidence="3 7" id="KW-0812">Transmembrane</keyword>